<reference evidence="2" key="1">
    <citation type="journal article" date="2014" name="Int. J. Syst. Evol. Microbiol.">
        <title>Complete genome sequence of Corynebacterium casei LMG S-19264T (=DSM 44701T), isolated from a smear-ripened cheese.</title>
        <authorList>
            <consortium name="US DOE Joint Genome Institute (JGI-PGF)"/>
            <person name="Walter F."/>
            <person name="Albersmeier A."/>
            <person name="Kalinowski J."/>
            <person name="Ruckert C."/>
        </authorList>
    </citation>
    <scope>NUCLEOTIDE SEQUENCE</scope>
    <source>
        <strain evidence="2">CGMCC 1.15725</strain>
    </source>
</reference>
<evidence type="ECO:0000313" key="2">
    <source>
        <dbReference type="EMBL" id="GGF02621.1"/>
    </source>
</evidence>
<dbReference type="Proteomes" id="UP000646365">
    <property type="component" value="Unassembled WGS sequence"/>
</dbReference>
<protein>
    <submittedName>
        <fullName evidence="2">Uncharacterized protein</fullName>
    </submittedName>
</protein>
<dbReference type="EMBL" id="BMJQ01000001">
    <property type="protein sequence ID" value="GGF02621.1"/>
    <property type="molecule type" value="Genomic_DNA"/>
</dbReference>
<evidence type="ECO:0000256" key="1">
    <source>
        <dbReference type="SAM" id="Phobius"/>
    </source>
</evidence>
<dbReference type="AlphaFoldDB" id="A0A8J3E2Z4"/>
<feature type="transmembrane region" description="Helical" evidence="1">
    <location>
        <begin position="53"/>
        <end position="76"/>
    </location>
</feature>
<keyword evidence="3" id="KW-1185">Reference proteome</keyword>
<proteinExistence type="predicted"/>
<keyword evidence="1" id="KW-0812">Transmembrane</keyword>
<dbReference type="RefSeq" id="WP_189042115.1">
    <property type="nucleotide sequence ID" value="NZ_BMJQ01000001.1"/>
</dbReference>
<comment type="caution">
    <text evidence="2">The sequence shown here is derived from an EMBL/GenBank/DDBJ whole genome shotgun (WGS) entry which is preliminary data.</text>
</comment>
<organism evidence="2 3">
    <name type="scientific">Aliidongia dinghuensis</name>
    <dbReference type="NCBI Taxonomy" id="1867774"/>
    <lineage>
        <taxon>Bacteria</taxon>
        <taxon>Pseudomonadati</taxon>
        <taxon>Pseudomonadota</taxon>
        <taxon>Alphaproteobacteria</taxon>
        <taxon>Rhodospirillales</taxon>
        <taxon>Dongiaceae</taxon>
        <taxon>Aliidongia</taxon>
    </lineage>
</organism>
<gene>
    <name evidence="2" type="ORF">GCM10011611_05110</name>
</gene>
<evidence type="ECO:0000313" key="3">
    <source>
        <dbReference type="Proteomes" id="UP000646365"/>
    </source>
</evidence>
<reference evidence="2" key="2">
    <citation type="submission" date="2020-09" db="EMBL/GenBank/DDBJ databases">
        <authorList>
            <person name="Sun Q."/>
            <person name="Zhou Y."/>
        </authorList>
    </citation>
    <scope>NUCLEOTIDE SEQUENCE</scope>
    <source>
        <strain evidence="2">CGMCC 1.15725</strain>
    </source>
</reference>
<feature type="transmembrane region" description="Helical" evidence="1">
    <location>
        <begin position="83"/>
        <end position="102"/>
    </location>
</feature>
<sequence>MPSALIAAAVLTALLGLAHSWLGEARLIGPLLAPDQRAGLLAKSAFARAILRFAWHLTSVAWWGLAAILAAVALAGPAAAETATLAAIGATLALSGIIVLVTSRGRHLAWPVFLAAAVLAVLPVVA</sequence>
<feature type="transmembrane region" description="Helical" evidence="1">
    <location>
        <begin position="108"/>
        <end position="125"/>
    </location>
</feature>
<name>A0A8J3E2Z4_9PROT</name>
<keyword evidence="1" id="KW-0472">Membrane</keyword>
<keyword evidence="1" id="KW-1133">Transmembrane helix</keyword>
<accession>A0A8J3E2Z4</accession>